<name>A0ABU0KUU0_9BACL</name>
<evidence type="ECO:0000313" key="2">
    <source>
        <dbReference type="Proteomes" id="UP001242811"/>
    </source>
</evidence>
<evidence type="ECO:0000313" key="1">
    <source>
        <dbReference type="EMBL" id="MDQ0493202.1"/>
    </source>
</evidence>
<dbReference type="Proteomes" id="UP001242811">
    <property type="component" value="Unassembled WGS sequence"/>
</dbReference>
<proteinExistence type="predicted"/>
<reference evidence="1 2" key="1">
    <citation type="submission" date="2023-07" db="EMBL/GenBank/DDBJ databases">
        <title>Genomic Encyclopedia of Type Strains, Phase IV (KMG-IV): sequencing the most valuable type-strain genomes for metagenomic binning, comparative biology and taxonomic classification.</title>
        <authorList>
            <person name="Goeker M."/>
        </authorList>
    </citation>
    <scope>NUCLEOTIDE SEQUENCE [LARGE SCALE GENOMIC DNA]</scope>
    <source>
        <strain evidence="1 2">DSM 14914</strain>
    </source>
</reference>
<protein>
    <submittedName>
        <fullName evidence="1">Uncharacterized protein</fullName>
    </submittedName>
</protein>
<dbReference type="EMBL" id="JAUSWA010000006">
    <property type="protein sequence ID" value="MDQ0493202.1"/>
    <property type="molecule type" value="Genomic_DNA"/>
</dbReference>
<sequence>MVGVGKPFAIVPDLPNRVFQGSFTNITLKPIRTGNRSIDKSAAMLELGWYEQQLKRLGKGKLPKPDYSVWLSLIYSILTQGISVFKKRRG</sequence>
<keyword evidence="2" id="KW-1185">Reference proteome</keyword>
<gene>
    <name evidence="1" type="ORF">QOZ95_001360</name>
</gene>
<organism evidence="1 2">
    <name type="scientific">Paenibacillus brasilensis</name>
    <dbReference type="NCBI Taxonomy" id="128574"/>
    <lineage>
        <taxon>Bacteria</taxon>
        <taxon>Bacillati</taxon>
        <taxon>Bacillota</taxon>
        <taxon>Bacilli</taxon>
        <taxon>Bacillales</taxon>
        <taxon>Paenibacillaceae</taxon>
        <taxon>Paenibacillus</taxon>
    </lineage>
</organism>
<comment type="caution">
    <text evidence="1">The sequence shown here is derived from an EMBL/GenBank/DDBJ whole genome shotgun (WGS) entry which is preliminary data.</text>
</comment>
<accession>A0ABU0KUU0</accession>